<protein>
    <submittedName>
        <fullName evidence="1">Uncharacterized protein</fullName>
    </submittedName>
</protein>
<organism evidence="1">
    <name type="scientific">Arundo donax</name>
    <name type="common">Giant reed</name>
    <name type="synonym">Donax arundinaceus</name>
    <dbReference type="NCBI Taxonomy" id="35708"/>
    <lineage>
        <taxon>Eukaryota</taxon>
        <taxon>Viridiplantae</taxon>
        <taxon>Streptophyta</taxon>
        <taxon>Embryophyta</taxon>
        <taxon>Tracheophyta</taxon>
        <taxon>Spermatophyta</taxon>
        <taxon>Magnoliopsida</taxon>
        <taxon>Liliopsida</taxon>
        <taxon>Poales</taxon>
        <taxon>Poaceae</taxon>
        <taxon>PACMAD clade</taxon>
        <taxon>Arundinoideae</taxon>
        <taxon>Arundineae</taxon>
        <taxon>Arundo</taxon>
    </lineage>
</organism>
<accession>A0A0A9GTN2</accession>
<sequence length="18" mass="2121">MRTRRRTTTGAGTWTGRR</sequence>
<name>A0A0A9GTN2_ARUDO</name>
<dbReference type="AlphaFoldDB" id="A0A0A9GTN2"/>
<evidence type="ECO:0000313" key="1">
    <source>
        <dbReference type="EMBL" id="JAE25916.1"/>
    </source>
</evidence>
<dbReference type="EMBL" id="GBRH01171980">
    <property type="protein sequence ID" value="JAE25916.1"/>
    <property type="molecule type" value="Transcribed_RNA"/>
</dbReference>
<proteinExistence type="predicted"/>
<reference evidence="1" key="1">
    <citation type="submission" date="2014-09" db="EMBL/GenBank/DDBJ databases">
        <authorList>
            <person name="Magalhaes I.L.F."/>
            <person name="Oliveira U."/>
            <person name="Santos F.R."/>
            <person name="Vidigal T.H.D.A."/>
            <person name="Brescovit A.D."/>
            <person name="Santos A.J."/>
        </authorList>
    </citation>
    <scope>NUCLEOTIDE SEQUENCE</scope>
    <source>
        <tissue evidence="1">Shoot tissue taken approximately 20 cm above the soil surface</tissue>
    </source>
</reference>
<reference evidence="1" key="2">
    <citation type="journal article" date="2015" name="Data Brief">
        <title>Shoot transcriptome of the giant reed, Arundo donax.</title>
        <authorList>
            <person name="Barrero R.A."/>
            <person name="Guerrero F.D."/>
            <person name="Moolhuijzen P."/>
            <person name="Goolsby J.A."/>
            <person name="Tidwell J."/>
            <person name="Bellgard S.E."/>
            <person name="Bellgard M.I."/>
        </authorList>
    </citation>
    <scope>NUCLEOTIDE SEQUENCE</scope>
    <source>
        <tissue evidence="1">Shoot tissue taken approximately 20 cm above the soil surface</tissue>
    </source>
</reference>